<sequence length="343" mass="35895">MSDKSKTRAASYEEAGVSLGAAQETVGRYRKLVHDTHRSGVLSGIGGFGALFSLKDAGVQLNDPVLVSGTDGVGTKLKLAIEMGKNDTIGIDCVAMCVNDIVVTGAEPLFFLDYLATGCLDPSQAESIVSGISKGCVEAGCALVGGETAEMPGFYADGDYDVAGFCVGVVERSMMLGPERVKESDVLIGLASSGFHSNGYSLIRKIIAEHQLSLSQPFGEGTLGEALLEPTVIYSRAIRAIGGLIHSAAHITGGGIEENLPRALPEGFGARIDQTWEVPAVIEFIVKKAGLSREECMNIFNMGIGMILAVPAANVDAVMSQLEQTGYRASRIGVVTTEAGIVF</sequence>
<keyword evidence="19" id="KW-1185">Reference proteome</keyword>
<dbReference type="SUPFAM" id="SSF55326">
    <property type="entry name" value="PurM N-terminal domain-like"/>
    <property type="match status" value="1"/>
</dbReference>
<keyword evidence="10 15" id="KW-0067">ATP-binding</keyword>
<evidence type="ECO:0000256" key="11">
    <source>
        <dbReference type="ARBA" id="ARBA00031908"/>
    </source>
</evidence>
<evidence type="ECO:0000259" key="17">
    <source>
        <dbReference type="Pfam" id="PF02769"/>
    </source>
</evidence>
<dbReference type="HAMAP" id="MF_00741">
    <property type="entry name" value="AIRS"/>
    <property type="match status" value="1"/>
</dbReference>
<dbReference type="Proteomes" id="UP000321595">
    <property type="component" value="Chromosome"/>
</dbReference>
<dbReference type="EC" id="6.3.3.1" evidence="4 15"/>
<accession>A0A5B8XRT3</accession>
<dbReference type="GO" id="GO:0004641">
    <property type="term" value="F:phosphoribosylformylglycinamidine cyclo-ligase activity"/>
    <property type="evidence" value="ECO:0007669"/>
    <property type="project" value="UniProtKB-UniRule"/>
</dbReference>
<reference evidence="18 19" key="1">
    <citation type="submission" date="2019-08" db="EMBL/GenBank/DDBJ databases">
        <authorList>
            <person name="Liang Q."/>
        </authorList>
    </citation>
    <scope>NUCLEOTIDE SEQUENCE [LARGE SCALE GENOMIC DNA]</scope>
    <source>
        <strain evidence="18 19">V1718</strain>
    </source>
</reference>
<dbReference type="SUPFAM" id="SSF56042">
    <property type="entry name" value="PurM C-terminal domain-like"/>
    <property type="match status" value="1"/>
</dbReference>
<dbReference type="GO" id="GO:0006189">
    <property type="term" value="P:'de novo' IMP biosynthetic process"/>
    <property type="evidence" value="ECO:0007669"/>
    <property type="project" value="UniProtKB-UniRule"/>
</dbReference>
<evidence type="ECO:0000256" key="4">
    <source>
        <dbReference type="ARBA" id="ARBA00013047"/>
    </source>
</evidence>
<comment type="similarity">
    <text evidence="3 15">Belongs to the AIR synthase family.</text>
</comment>
<keyword evidence="8 15" id="KW-0547">Nucleotide-binding</keyword>
<evidence type="ECO:0000256" key="9">
    <source>
        <dbReference type="ARBA" id="ARBA00022755"/>
    </source>
</evidence>
<evidence type="ECO:0000256" key="14">
    <source>
        <dbReference type="ARBA" id="ARBA00049057"/>
    </source>
</evidence>
<dbReference type="UniPathway" id="UPA00074">
    <property type="reaction ID" value="UER00129"/>
</dbReference>
<evidence type="ECO:0000256" key="12">
    <source>
        <dbReference type="ARBA" id="ARBA00032931"/>
    </source>
</evidence>
<dbReference type="FunFam" id="3.90.650.10:FF:000011">
    <property type="entry name" value="Phosphoribosylformylglycinamidine cyclo-ligase"/>
    <property type="match status" value="1"/>
</dbReference>
<dbReference type="CDD" id="cd02196">
    <property type="entry name" value="PurM"/>
    <property type="match status" value="1"/>
</dbReference>
<evidence type="ECO:0000256" key="2">
    <source>
        <dbReference type="ARBA" id="ARBA00004686"/>
    </source>
</evidence>
<dbReference type="Gene3D" id="3.90.650.10">
    <property type="entry name" value="PurM-like C-terminal domain"/>
    <property type="match status" value="1"/>
</dbReference>
<dbReference type="InterPro" id="IPR004733">
    <property type="entry name" value="PurM_cligase"/>
</dbReference>
<dbReference type="NCBIfam" id="TIGR00878">
    <property type="entry name" value="purM"/>
    <property type="match status" value="1"/>
</dbReference>
<comment type="pathway">
    <text evidence="2 15">Purine metabolism; IMP biosynthesis via de novo pathway; 5-amino-1-(5-phospho-D-ribosyl)imidazole from N(2)-formyl-N(1)-(5-phospho-D-ribosyl)glycinamide: step 2/2.</text>
</comment>
<dbReference type="AlphaFoldDB" id="A0A5B8XRT3"/>
<comment type="subcellular location">
    <subcellularLocation>
        <location evidence="1 15">Cytoplasm</location>
    </subcellularLocation>
</comment>
<dbReference type="InterPro" id="IPR016188">
    <property type="entry name" value="PurM-like_N"/>
</dbReference>
<dbReference type="FunFam" id="3.30.1330.10:FF:000001">
    <property type="entry name" value="Phosphoribosylformylglycinamidine cyclo-ligase"/>
    <property type="match status" value="1"/>
</dbReference>
<evidence type="ECO:0000256" key="5">
    <source>
        <dbReference type="ARBA" id="ARBA00020367"/>
    </source>
</evidence>
<keyword evidence="7 15" id="KW-0436">Ligase</keyword>
<dbReference type="OrthoDB" id="9777881at2"/>
<dbReference type="EMBL" id="CP042467">
    <property type="protein sequence ID" value="QED26089.1"/>
    <property type="molecule type" value="Genomic_DNA"/>
</dbReference>
<evidence type="ECO:0000256" key="8">
    <source>
        <dbReference type="ARBA" id="ARBA00022741"/>
    </source>
</evidence>
<feature type="domain" description="PurM-like C-terminal" evidence="17">
    <location>
        <begin position="183"/>
        <end position="340"/>
    </location>
</feature>
<dbReference type="Pfam" id="PF02769">
    <property type="entry name" value="AIRS_C"/>
    <property type="match status" value="1"/>
</dbReference>
<keyword evidence="9 15" id="KW-0658">Purine biosynthesis</keyword>
<protein>
    <recommendedName>
        <fullName evidence="5 15">Phosphoribosylformylglycinamidine cyclo-ligase</fullName>
        <ecNumber evidence="4 15">6.3.3.1</ecNumber>
    </recommendedName>
    <alternativeName>
        <fullName evidence="12 15">AIR synthase</fullName>
    </alternativeName>
    <alternativeName>
        <fullName evidence="13 15">AIRS</fullName>
    </alternativeName>
    <alternativeName>
        <fullName evidence="11 15">Phosphoribosyl-aminoimidazole synthetase</fullName>
    </alternativeName>
</protein>
<comment type="catalytic activity">
    <reaction evidence="14 15">
        <text>2-formamido-N(1)-(5-O-phospho-beta-D-ribosyl)acetamidine + ATP = 5-amino-1-(5-phospho-beta-D-ribosyl)imidazole + ADP + phosphate + H(+)</text>
        <dbReference type="Rhea" id="RHEA:23032"/>
        <dbReference type="ChEBI" id="CHEBI:15378"/>
        <dbReference type="ChEBI" id="CHEBI:30616"/>
        <dbReference type="ChEBI" id="CHEBI:43474"/>
        <dbReference type="ChEBI" id="CHEBI:137981"/>
        <dbReference type="ChEBI" id="CHEBI:147287"/>
        <dbReference type="ChEBI" id="CHEBI:456216"/>
        <dbReference type="EC" id="6.3.3.1"/>
    </reaction>
</comment>
<feature type="domain" description="PurM-like N-terminal" evidence="16">
    <location>
        <begin position="56"/>
        <end position="170"/>
    </location>
</feature>
<dbReference type="GO" id="GO:0005829">
    <property type="term" value="C:cytosol"/>
    <property type="evidence" value="ECO:0007669"/>
    <property type="project" value="TreeGrafter"/>
</dbReference>
<gene>
    <name evidence="15" type="primary">purM</name>
    <name evidence="18" type="ORF">FRD01_02190</name>
</gene>
<evidence type="ECO:0000313" key="19">
    <source>
        <dbReference type="Proteomes" id="UP000321595"/>
    </source>
</evidence>
<dbReference type="InterPro" id="IPR036676">
    <property type="entry name" value="PurM-like_C_sf"/>
</dbReference>
<dbReference type="Pfam" id="PF00586">
    <property type="entry name" value="AIRS"/>
    <property type="match status" value="1"/>
</dbReference>
<dbReference type="InterPro" id="IPR010918">
    <property type="entry name" value="PurM-like_C_dom"/>
</dbReference>
<dbReference type="RefSeq" id="WP_146957228.1">
    <property type="nucleotide sequence ID" value="NZ_CP042467.1"/>
</dbReference>
<evidence type="ECO:0000256" key="10">
    <source>
        <dbReference type="ARBA" id="ARBA00022840"/>
    </source>
</evidence>
<dbReference type="KEGG" id="bbae:FRD01_02190"/>
<evidence type="ECO:0000256" key="13">
    <source>
        <dbReference type="ARBA" id="ARBA00033093"/>
    </source>
</evidence>
<evidence type="ECO:0000256" key="6">
    <source>
        <dbReference type="ARBA" id="ARBA00022490"/>
    </source>
</evidence>
<evidence type="ECO:0000256" key="15">
    <source>
        <dbReference type="HAMAP-Rule" id="MF_00741"/>
    </source>
</evidence>
<dbReference type="Gene3D" id="3.30.1330.10">
    <property type="entry name" value="PurM-like, N-terminal domain"/>
    <property type="match status" value="1"/>
</dbReference>
<evidence type="ECO:0000256" key="3">
    <source>
        <dbReference type="ARBA" id="ARBA00010280"/>
    </source>
</evidence>
<evidence type="ECO:0000313" key="18">
    <source>
        <dbReference type="EMBL" id="QED26089.1"/>
    </source>
</evidence>
<dbReference type="GO" id="GO:0046084">
    <property type="term" value="P:adenine biosynthetic process"/>
    <property type="evidence" value="ECO:0007669"/>
    <property type="project" value="TreeGrafter"/>
</dbReference>
<dbReference type="PANTHER" id="PTHR10520">
    <property type="entry name" value="TRIFUNCTIONAL PURINE BIOSYNTHETIC PROTEIN ADENOSINE-3-RELATED"/>
    <property type="match status" value="1"/>
</dbReference>
<dbReference type="PANTHER" id="PTHR10520:SF12">
    <property type="entry name" value="TRIFUNCTIONAL PURINE BIOSYNTHETIC PROTEIN ADENOSINE-3"/>
    <property type="match status" value="1"/>
</dbReference>
<evidence type="ECO:0000256" key="1">
    <source>
        <dbReference type="ARBA" id="ARBA00004496"/>
    </source>
</evidence>
<dbReference type="GO" id="GO:0005524">
    <property type="term" value="F:ATP binding"/>
    <property type="evidence" value="ECO:0007669"/>
    <property type="project" value="UniProtKB-KW"/>
</dbReference>
<keyword evidence="6 15" id="KW-0963">Cytoplasm</keyword>
<evidence type="ECO:0000259" key="16">
    <source>
        <dbReference type="Pfam" id="PF00586"/>
    </source>
</evidence>
<name>A0A5B8XRT3_9DELT</name>
<dbReference type="InterPro" id="IPR036921">
    <property type="entry name" value="PurM-like_N_sf"/>
</dbReference>
<organism evidence="18 19">
    <name type="scientific">Microvenator marinus</name>
    <dbReference type="NCBI Taxonomy" id="2600177"/>
    <lineage>
        <taxon>Bacteria</taxon>
        <taxon>Deltaproteobacteria</taxon>
        <taxon>Bradymonadales</taxon>
        <taxon>Microvenatoraceae</taxon>
        <taxon>Microvenator</taxon>
    </lineage>
</organism>
<proteinExistence type="inferred from homology"/>
<evidence type="ECO:0000256" key="7">
    <source>
        <dbReference type="ARBA" id="ARBA00022598"/>
    </source>
</evidence>
<dbReference type="GO" id="GO:0004637">
    <property type="term" value="F:phosphoribosylamine-glycine ligase activity"/>
    <property type="evidence" value="ECO:0007669"/>
    <property type="project" value="TreeGrafter"/>
</dbReference>